<dbReference type="EMBL" id="QGMK01000207">
    <property type="protein sequence ID" value="TVY83293.1"/>
    <property type="molecule type" value="Genomic_DNA"/>
</dbReference>
<reference evidence="2 3" key="1">
    <citation type="submission" date="2018-05" db="EMBL/GenBank/DDBJ databases">
        <title>Genome sequencing and assembly of the regulated plant pathogen Lachnellula willkommii and related sister species for the development of diagnostic species identification markers.</title>
        <authorList>
            <person name="Giroux E."/>
            <person name="Bilodeau G."/>
        </authorList>
    </citation>
    <scope>NUCLEOTIDE SEQUENCE [LARGE SCALE GENOMIC DNA]</scope>
    <source>
        <strain evidence="2 3">CBS 268.59</strain>
    </source>
</reference>
<organism evidence="2 3">
    <name type="scientific">Lachnellula suecica</name>
    <dbReference type="NCBI Taxonomy" id="602035"/>
    <lineage>
        <taxon>Eukaryota</taxon>
        <taxon>Fungi</taxon>
        <taxon>Dikarya</taxon>
        <taxon>Ascomycota</taxon>
        <taxon>Pezizomycotina</taxon>
        <taxon>Leotiomycetes</taxon>
        <taxon>Helotiales</taxon>
        <taxon>Lachnaceae</taxon>
        <taxon>Lachnellula</taxon>
    </lineage>
</organism>
<dbReference type="OrthoDB" id="408373at2759"/>
<dbReference type="AlphaFoldDB" id="A0A8T9CKP4"/>
<gene>
    <name evidence="2" type="primary">MES2_1</name>
    <name evidence="2" type="ORF">LSUE1_G001558</name>
</gene>
<evidence type="ECO:0000259" key="1">
    <source>
        <dbReference type="Pfam" id="PF12697"/>
    </source>
</evidence>
<comment type="caution">
    <text evidence="2">The sequence shown here is derived from an EMBL/GenBank/DDBJ whole genome shotgun (WGS) entry which is preliminary data.</text>
</comment>
<dbReference type="PANTHER" id="PTHR37017">
    <property type="entry name" value="AB HYDROLASE-1 DOMAIN-CONTAINING PROTEIN-RELATED"/>
    <property type="match status" value="1"/>
</dbReference>
<feature type="domain" description="AB hydrolase-1" evidence="1">
    <location>
        <begin position="6"/>
        <end position="238"/>
    </location>
</feature>
<dbReference type="InterPro" id="IPR029058">
    <property type="entry name" value="AB_hydrolase_fold"/>
</dbReference>
<dbReference type="Gene3D" id="3.40.50.1820">
    <property type="entry name" value="alpha/beta hydrolase"/>
    <property type="match status" value="1"/>
</dbReference>
<accession>A0A8T9CKP4</accession>
<dbReference type="PANTHER" id="PTHR37017:SF11">
    <property type="entry name" value="ESTERASE_LIPASE_THIOESTERASE DOMAIN-CONTAINING PROTEIN"/>
    <property type="match status" value="1"/>
</dbReference>
<dbReference type="InterPro" id="IPR000073">
    <property type="entry name" value="AB_hydrolase_1"/>
</dbReference>
<dbReference type="Proteomes" id="UP000469558">
    <property type="component" value="Unassembled WGS sequence"/>
</dbReference>
<protein>
    <submittedName>
        <fullName evidence="2">Methylesterase</fullName>
    </submittedName>
</protein>
<dbReference type="Pfam" id="PF12697">
    <property type="entry name" value="Abhydrolase_6"/>
    <property type="match status" value="1"/>
</dbReference>
<name>A0A8T9CKP4_9HELO</name>
<evidence type="ECO:0000313" key="3">
    <source>
        <dbReference type="Proteomes" id="UP000469558"/>
    </source>
</evidence>
<evidence type="ECO:0000313" key="2">
    <source>
        <dbReference type="EMBL" id="TVY83293.1"/>
    </source>
</evidence>
<dbReference type="SUPFAM" id="SSF53474">
    <property type="entry name" value="alpha/beta-Hydrolases"/>
    <property type="match status" value="1"/>
</dbReference>
<proteinExistence type="predicted"/>
<dbReference type="InterPro" id="IPR052897">
    <property type="entry name" value="Sec-Metab_Biosynth_Hydrolase"/>
</dbReference>
<sequence length="254" mass="28052">MAKPTIIFVHGAYHSKEYFDRVIAILEPLGYKCVALSMPAVGRHPPVKSLEEDIATVRSAVMTELDLGNDVVVNAHSWGGIPTASALDGLSKSERASEGKTSSVVKLTFVSAFVLPKGTSLQDKIGGQIPPSWIFDEEGNMWLEEYTSIMYHDLDPEDAKYWVSKLKHHSYATITDTVKSAAYQKIPSAYLICEDDRAIPVKSQEDMIEDANKDGADFEVERLFVSHSPYLAKPDAVAGFLRRAAGESLEIPRY</sequence>
<keyword evidence="3" id="KW-1185">Reference proteome</keyword>